<feature type="domain" description="HTH arsR-type" evidence="4">
    <location>
        <begin position="1"/>
        <end position="95"/>
    </location>
</feature>
<keyword evidence="1" id="KW-0805">Transcription regulation</keyword>
<proteinExistence type="predicted"/>
<keyword evidence="6" id="KW-1185">Reference proteome</keyword>
<dbReference type="PANTHER" id="PTHR43132:SF2">
    <property type="entry name" value="ARSENICAL RESISTANCE OPERON REPRESSOR ARSR-RELATED"/>
    <property type="match status" value="1"/>
</dbReference>
<reference evidence="5 6" key="1">
    <citation type="submission" date="2016-10" db="EMBL/GenBank/DDBJ databases">
        <authorList>
            <person name="de Groot N.N."/>
        </authorList>
    </citation>
    <scope>NUCLEOTIDE SEQUENCE [LARGE SCALE GENOMIC DNA]</scope>
    <source>
        <strain evidence="5 6">CGMCC 1.10267</strain>
    </source>
</reference>
<dbReference type="PROSITE" id="PS50987">
    <property type="entry name" value="HTH_ARSR_2"/>
    <property type="match status" value="1"/>
</dbReference>
<dbReference type="PANTHER" id="PTHR43132">
    <property type="entry name" value="ARSENICAL RESISTANCE OPERON REPRESSOR ARSR-RELATED"/>
    <property type="match status" value="1"/>
</dbReference>
<dbReference type="Gene3D" id="1.10.10.10">
    <property type="entry name" value="Winged helix-like DNA-binding domain superfamily/Winged helix DNA-binding domain"/>
    <property type="match status" value="1"/>
</dbReference>
<accession>A0A1G7UE37</accession>
<dbReference type="STRING" id="440168.SAMN04487974_10317"/>
<protein>
    <submittedName>
        <fullName evidence="5">Transcriptional regulator, ArsR family</fullName>
    </submittedName>
</protein>
<dbReference type="SMART" id="SM00418">
    <property type="entry name" value="HTH_ARSR"/>
    <property type="match status" value="1"/>
</dbReference>
<dbReference type="InterPro" id="IPR051011">
    <property type="entry name" value="Metal_resp_trans_reg"/>
</dbReference>
<dbReference type="OrthoDB" id="9804742at2"/>
<evidence type="ECO:0000313" key="5">
    <source>
        <dbReference type="EMBL" id="SDG45842.1"/>
    </source>
</evidence>
<dbReference type="InterPro" id="IPR011991">
    <property type="entry name" value="ArsR-like_HTH"/>
</dbReference>
<evidence type="ECO:0000256" key="1">
    <source>
        <dbReference type="ARBA" id="ARBA00023015"/>
    </source>
</evidence>
<name>A0A1G7UE37_9HYPH</name>
<dbReference type="SUPFAM" id="SSF46785">
    <property type="entry name" value="Winged helix' DNA-binding domain"/>
    <property type="match status" value="1"/>
</dbReference>
<dbReference type="CDD" id="cd00090">
    <property type="entry name" value="HTH_ARSR"/>
    <property type="match status" value="1"/>
</dbReference>
<gene>
    <name evidence="5" type="ORF">SAMN04487974_10317</name>
</gene>
<sequence length="118" mass="12206">MDTNAALDAFAALSQPTRLAIFRLLIKAGPKGMPAGEIADAVDGRQNTVSTHLAALTRAGLIASERDGRVIRYAASFATAGDLVAFLLEDCCGGRPEVCAPLIANLSCLQPSAEACCD</sequence>
<evidence type="ECO:0000256" key="3">
    <source>
        <dbReference type="ARBA" id="ARBA00023163"/>
    </source>
</evidence>
<dbReference type="GO" id="GO:0003677">
    <property type="term" value="F:DNA binding"/>
    <property type="evidence" value="ECO:0007669"/>
    <property type="project" value="UniProtKB-KW"/>
</dbReference>
<dbReference type="EMBL" id="FNCS01000003">
    <property type="protein sequence ID" value="SDG45842.1"/>
    <property type="molecule type" value="Genomic_DNA"/>
</dbReference>
<dbReference type="InterPro" id="IPR036388">
    <property type="entry name" value="WH-like_DNA-bd_sf"/>
</dbReference>
<organism evidence="5 6">
    <name type="scientific">Pelagibacterium luteolum</name>
    <dbReference type="NCBI Taxonomy" id="440168"/>
    <lineage>
        <taxon>Bacteria</taxon>
        <taxon>Pseudomonadati</taxon>
        <taxon>Pseudomonadota</taxon>
        <taxon>Alphaproteobacteria</taxon>
        <taxon>Hyphomicrobiales</taxon>
        <taxon>Devosiaceae</taxon>
        <taxon>Pelagibacterium</taxon>
    </lineage>
</organism>
<dbReference type="NCBIfam" id="NF033788">
    <property type="entry name" value="HTH_metalloreg"/>
    <property type="match status" value="1"/>
</dbReference>
<dbReference type="PRINTS" id="PR00778">
    <property type="entry name" value="HTHARSR"/>
</dbReference>
<evidence type="ECO:0000313" key="6">
    <source>
        <dbReference type="Proteomes" id="UP000199495"/>
    </source>
</evidence>
<dbReference type="InterPro" id="IPR036390">
    <property type="entry name" value="WH_DNA-bd_sf"/>
</dbReference>
<evidence type="ECO:0000256" key="2">
    <source>
        <dbReference type="ARBA" id="ARBA00023125"/>
    </source>
</evidence>
<dbReference type="InterPro" id="IPR001845">
    <property type="entry name" value="HTH_ArsR_DNA-bd_dom"/>
</dbReference>
<dbReference type="Proteomes" id="UP000199495">
    <property type="component" value="Unassembled WGS sequence"/>
</dbReference>
<dbReference type="GO" id="GO:0003700">
    <property type="term" value="F:DNA-binding transcription factor activity"/>
    <property type="evidence" value="ECO:0007669"/>
    <property type="project" value="InterPro"/>
</dbReference>
<keyword evidence="2" id="KW-0238">DNA-binding</keyword>
<evidence type="ECO:0000259" key="4">
    <source>
        <dbReference type="PROSITE" id="PS50987"/>
    </source>
</evidence>
<dbReference type="AlphaFoldDB" id="A0A1G7UE37"/>
<keyword evidence="3" id="KW-0804">Transcription</keyword>
<dbReference type="Pfam" id="PF12840">
    <property type="entry name" value="HTH_20"/>
    <property type="match status" value="1"/>
</dbReference>
<dbReference type="RefSeq" id="WP_090593829.1">
    <property type="nucleotide sequence ID" value="NZ_FNCS01000003.1"/>
</dbReference>